<evidence type="ECO:0000313" key="2">
    <source>
        <dbReference type="EMBL" id="GCE17539.1"/>
    </source>
</evidence>
<accession>A0A402AEL3</accession>
<comment type="caution">
    <text evidence="2">The sequence shown here is derived from an EMBL/GenBank/DDBJ whole genome shotgun (WGS) entry which is preliminary data.</text>
</comment>
<evidence type="ECO:0000313" key="3">
    <source>
        <dbReference type="Proteomes" id="UP000287188"/>
    </source>
</evidence>
<dbReference type="Gene3D" id="3.40.1350.10">
    <property type="match status" value="1"/>
</dbReference>
<dbReference type="GO" id="GO:0003677">
    <property type="term" value="F:DNA binding"/>
    <property type="evidence" value="ECO:0007669"/>
    <property type="project" value="InterPro"/>
</dbReference>
<sequence>MSARSFEFFAGDFLTYAGLENISVTRYVGDGGIDARGTLMAGRFQLPIGVQVKRYRNNVQRPDIDRFVGALSGHFSEGLFVTTANYSPSALQKATISVPHVLTLNGEQIVALMLEHRLGVITSPHNAEKLDVDGDYFAAFERMKSLWSDHINESTASYQAHVKELANDQPIDLNPGEDLIMLNTLGYALRVDPARLRRWVDDGTLTPDAVQQSGGRSSHYFRRDRIEPIRRMLHLEQRPESSAAWKQEFLDFARSKNLSKSYKPVMLKAFFLLVDREGKVRIDDLVREFRHIYVHYVEIGQPLERSSSLMVQPLEVSDQALKRLIVTHPLERFLIKNFMEYDQEQGIVQIAPHLWQELFHYEVMDVLERAEEQLRYYVSRDS</sequence>
<dbReference type="RefSeq" id="WP_126549205.1">
    <property type="nucleotide sequence ID" value="NZ_BIFS01000001.1"/>
</dbReference>
<dbReference type="InterPro" id="IPR011856">
    <property type="entry name" value="tRNA_endonuc-like_dom_sf"/>
</dbReference>
<name>A0A402AEL3_9CHLR</name>
<dbReference type="EMBL" id="BIFS01000001">
    <property type="protein sequence ID" value="GCE17539.1"/>
    <property type="molecule type" value="Genomic_DNA"/>
</dbReference>
<dbReference type="AlphaFoldDB" id="A0A402AEL3"/>
<gene>
    <name evidence="2" type="ORF">KDK_13390</name>
</gene>
<dbReference type="PANTHER" id="PTHR30015">
    <property type="entry name" value="MRR RESTRICTION SYSTEM PROTEIN"/>
    <property type="match status" value="1"/>
</dbReference>
<dbReference type="InterPro" id="IPR052906">
    <property type="entry name" value="Type_IV_Methyl-Rstrct_Enzyme"/>
</dbReference>
<dbReference type="SUPFAM" id="SSF52980">
    <property type="entry name" value="Restriction endonuclease-like"/>
    <property type="match status" value="1"/>
</dbReference>
<dbReference type="OrthoDB" id="9803736at2"/>
<protein>
    <recommendedName>
        <fullName evidence="1">Restriction endonuclease type IV Mrr domain-containing protein</fullName>
    </recommendedName>
</protein>
<dbReference type="GO" id="GO:0015666">
    <property type="term" value="F:restriction endodeoxyribonuclease activity"/>
    <property type="evidence" value="ECO:0007669"/>
    <property type="project" value="TreeGrafter"/>
</dbReference>
<organism evidence="2 3">
    <name type="scientific">Dictyobacter kobayashii</name>
    <dbReference type="NCBI Taxonomy" id="2014872"/>
    <lineage>
        <taxon>Bacteria</taxon>
        <taxon>Bacillati</taxon>
        <taxon>Chloroflexota</taxon>
        <taxon>Ktedonobacteria</taxon>
        <taxon>Ktedonobacterales</taxon>
        <taxon>Dictyobacteraceae</taxon>
        <taxon>Dictyobacter</taxon>
    </lineage>
</organism>
<dbReference type="Proteomes" id="UP000287188">
    <property type="component" value="Unassembled WGS sequence"/>
</dbReference>
<evidence type="ECO:0000259" key="1">
    <source>
        <dbReference type="Pfam" id="PF04471"/>
    </source>
</evidence>
<dbReference type="InterPro" id="IPR011335">
    <property type="entry name" value="Restrct_endonuc-II-like"/>
</dbReference>
<dbReference type="Pfam" id="PF04471">
    <property type="entry name" value="Mrr_cat"/>
    <property type="match status" value="1"/>
</dbReference>
<reference evidence="3" key="1">
    <citation type="submission" date="2018-12" db="EMBL/GenBank/DDBJ databases">
        <title>Tengunoibacter tsumagoiensis gen. nov., sp. nov., Dictyobacter kobayashii sp. nov., D. alpinus sp. nov., and D. joshuensis sp. nov. and description of Dictyobacteraceae fam. nov. within the order Ktedonobacterales isolated from Tengu-no-mugimeshi.</title>
        <authorList>
            <person name="Wang C.M."/>
            <person name="Zheng Y."/>
            <person name="Sakai Y."/>
            <person name="Toyoda A."/>
            <person name="Minakuchi Y."/>
            <person name="Abe K."/>
            <person name="Yokota A."/>
            <person name="Yabe S."/>
        </authorList>
    </citation>
    <scope>NUCLEOTIDE SEQUENCE [LARGE SCALE GENOMIC DNA]</scope>
    <source>
        <strain evidence="3">Uno11</strain>
    </source>
</reference>
<dbReference type="PANTHER" id="PTHR30015:SF7">
    <property type="entry name" value="TYPE IV METHYL-DIRECTED RESTRICTION ENZYME ECOKMRR"/>
    <property type="match status" value="1"/>
</dbReference>
<feature type="domain" description="Restriction endonuclease type IV Mrr" evidence="1">
    <location>
        <begin position="1"/>
        <end position="113"/>
    </location>
</feature>
<dbReference type="InterPro" id="IPR007560">
    <property type="entry name" value="Restrct_endonuc_IV_Mrr"/>
</dbReference>
<keyword evidence="3" id="KW-1185">Reference proteome</keyword>
<dbReference type="GO" id="GO:0009307">
    <property type="term" value="P:DNA restriction-modification system"/>
    <property type="evidence" value="ECO:0007669"/>
    <property type="project" value="InterPro"/>
</dbReference>
<proteinExistence type="predicted"/>